<evidence type="ECO:0000256" key="1">
    <source>
        <dbReference type="SAM" id="MobiDB-lite"/>
    </source>
</evidence>
<organism evidence="2">
    <name type="scientific">Tanacetum cinerariifolium</name>
    <name type="common">Dalmatian daisy</name>
    <name type="synonym">Chrysanthemum cinerariifolium</name>
    <dbReference type="NCBI Taxonomy" id="118510"/>
    <lineage>
        <taxon>Eukaryota</taxon>
        <taxon>Viridiplantae</taxon>
        <taxon>Streptophyta</taxon>
        <taxon>Embryophyta</taxon>
        <taxon>Tracheophyta</taxon>
        <taxon>Spermatophyta</taxon>
        <taxon>Magnoliopsida</taxon>
        <taxon>eudicotyledons</taxon>
        <taxon>Gunneridae</taxon>
        <taxon>Pentapetalae</taxon>
        <taxon>asterids</taxon>
        <taxon>campanulids</taxon>
        <taxon>Asterales</taxon>
        <taxon>Asteraceae</taxon>
        <taxon>Asteroideae</taxon>
        <taxon>Anthemideae</taxon>
        <taxon>Anthemidinae</taxon>
        <taxon>Tanacetum</taxon>
    </lineage>
</organism>
<protein>
    <submittedName>
        <fullName evidence="2">Uncharacterized protein</fullName>
    </submittedName>
</protein>
<proteinExistence type="predicted"/>
<accession>A0A699XPD3</accession>
<reference evidence="2" key="1">
    <citation type="journal article" date="2019" name="Sci. Rep.">
        <title>Draft genome of Tanacetum cinerariifolium, the natural source of mosquito coil.</title>
        <authorList>
            <person name="Yamashiro T."/>
            <person name="Shiraishi A."/>
            <person name="Satake H."/>
            <person name="Nakayama K."/>
        </authorList>
    </citation>
    <scope>NUCLEOTIDE SEQUENCE</scope>
</reference>
<feature type="region of interest" description="Disordered" evidence="1">
    <location>
        <begin position="47"/>
        <end position="78"/>
    </location>
</feature>
<feature type="non-terminal residue" evidence="2">
    <location>
        <position position="78"/>
    </location>
</feature>
<evidence type="ECO:0000313" key="2">
    <source>
        <dbReference type="EMBL" id="GFD58741.1"/>
    </source>
</evidence>
<feature type="compositionally biased region" description="Basic and acidic residues" evidence="1">
    <location>
        <begin position="48"/>
        <end position="57"/>
    </location>
</feature>
<gene>
    <name evidence="2" type="ORF">Tci_930710</name>
</gene>
<sequence length="78" mass="8343">MTFIHNGEPATIDLARYEQRPVGSEPLTFLHNGAPATIDLEQFNAQTPKEKQMKHGEIGAPRNTGDAGVGAVPEVGSM</sequence>
<name>A0A699XPD3_TANCI</name>
<dbReference type="AlphaFoldDB" id="A0A699XPD3"/>
<comment type="caution">
    <text evidence="2">The sequence shown here is derived from an EMBL/GenBank/DDBJ whole genome shotgun (WGS) entry which is preliminary data.</text>
</comment>
<dbReference type="EMBL" id="BKCJ011856834">
    <property type="protein sequence ID" value="GFD58741.1"/>
    <property type="molecule type" value="Genomic_DNA"/>
</dbReference>